<dbReference type="OrthoDB" id="10578426at2759"/>
<dbReference type="EMBL" id="ABDF02000004">
    <property type="protein sequence ID" value="EHK25062.1"/>
    <property type="molecule type" value="Genomic_DNA"/>
</dbReference>
<dbReference type="Proteomes" id="UP000007115">
    <property type="component" value="Unassembled WGS sequence"/>
</dbReference>
<sequence>MSPSGAQTKCPAGGLSSFVFCISQSAGWTWELTHGGTLGLRVLDACNLVQLRTFGYMSSSSPRLLSGEQATGAVYMMLIAHLPPIPVPNTQDSPPAAHYWAPVKSIHLPLWYLDASSQVPSAGQCPNEAQMSLRHSH</sequence>
<evidence type="ECO:0000313" key="1">
    <source>
        <dbReference type="EMBL" id="EHK25062.1"/>
    </source>
</evidence>
<accession>G9MKW8</accession>
<comment type="caution">
    <text evidence="1">The sequence shown here is derived from an EMBL/GenBank/DDBJ whole genome shotgun (WGS) entry which is preliminary data.</text>
</comment>
<dbReference type="AlphaFoldDB" id="G9MKW8"/>
<reference evidence="1 2" key="1">
    <citation type="journal article" date="2011" name="Genome Biol.">
        <title>Comparative genome sequence analysis underscores mycoparasitism as the ancestral life style of Trichoderma.</title>
        <authorList>
            <person name="Kubicek C.P."/>
            <person name="Herrera-Estrella A."/>
            <person name="Seidl-Seiboth V."/>
            <person name="Martinez D.A."/>
            <person name="Druzhinina I.S."/>
            <person name="Thon M."/>
            <person name="Zeilinger S."/>
            <person name="Casas-Flores S."/>
            <person name="Horwitz B.A."/>
            <person name="Mukherjee P.K."/>
            <person name="Mukherjee M."/>
            <person name="Kredics L."/>
            <person name="Alcaraz L.D."/>
            <person name="Aerts A."/>
            <person name="Antal Z."/>
            <person name="Atanasova L."/>
            <person name="Cervantes-Badillo M.G."/>
            <person name="Challacombe J."/>
            <person name="Chertkov O."/>
            <person name="McCluskey K."/>
            <person name="Coulpier F."/>
            <person name="Deshpande N."/>
            <person name="von Doehren H."/>
            <person name="Ebbole D.J."/>
            <person name="Esquivel-Naranjo E.U."/>
            <person name="Fekete E."/>
            <person name="Flipphi M."/>
            <person name="Glaser F."/>
            <person name="Gomez-Rodriguez E.Y."/>
            <person name="Gruber S."/>
            <person name="Han C."/>
            <person name="Henrissat B."/>
            <person name="Hermosa R."/>
            <person name="Hernandez-Onate M."/>
            <person name="Karaffa L."/>
            <person name="Kosti I."/>
            <person name="Le Crom S."/>
            <person name="Lindquist E."/>
            <person name="Lucas S."/>
            <person name="Luebeck M."/>
            <person name="Luebeck P.S."/>
            <person name="Margeot A."/>
            <person name="Metz B."/>
            <person name="Misra M."/>
            <person name="Nevalainen H."/>
            <person name="Omann M."/>
            <person name="Packer N."/>
            <person name="Perrone G."/>
            <person name="Uresti-Rivera E.E."/>
            <person name="Salamov A."/>
            <person name="Schmoll M."/>
            <person name="Seiboth B."/>
            <person name="Shapiro H."/>
            <person name="Sukno S."/>
            <person name="Tamayo-Ramos J.A."/>
            <person name="Tisch D."/>
            <person name="Wiest A."/>
            <person name="Wilkinson H.H."/>
            <person name="Zhang M."/>
            <person name="Coutinho P.M."/>
            <person name="Kenerley C.M."/>
            <person name="Monte E."/>
            <person name="Baker S.E."/>
            <person name="Grigoriev I.V."/>
        </authorList>
    </citation>
    <scope>NUCLEOTIDE SEQUENCE [LARGE SCALE GENOMIC DNA]</scope>
    <source>
        <strain evidence="2">Gv29-8 / FGSC 10586</strain>
    </source>
</reference>
<gene>
    <name evidence="1" type="ORF">TRIVIDRAFT_61621</name>
</gene>
<organism evidence="1 2">
    <name type="scientific">Hypocrea virens (strain Gv29-8 / FGSC 10586)</name>
    <name type="common">Gliocladium virens</name>
    <name type="synonym">Trichoderma virens</name>
    <dbReference type="NCBI Taxonomy" id="413071"/>
    <lineage>
        <taxon>Eukaryota</taxon>
        <taxon>Fungi</taxon>
        <taxon>Dikarya</taxon>
        <taxon>Ascomycota</taxon>
        <taxon>Pezizomycotina</taxon>
        <taxon>Sordariomycetes</taxon>
        <taxon>Hypocreomycetidae</taxon>
        <taxon>Hypocreales</taxon>
        <taxon>Hypocreaceae</taxon>
        <taxon>Trichoderma</taxon>
    </lineage>
</organism>
<keyword evidence="2" id="KW-1185">Reference proteome</keyword>
<proteinExistence type="predicted"/>
<dbReference type="RefSeq" id="XP_013959255.1">
    <property type="nucleotide sequence ID" value="XM_014103780.1"/>
</dbReference>
<evidence type="ECO:0000313" key="2">
    <source>
        <dbReference type="Proteomes" id="UP000007115"/>
    </source>
</evidence>
<dbReference type="HOGENOM" id="CLU_1865391_0_0_1"/>
<dbReference type="GeneID" id="25796253"/>
<protein>
    <submittedName>
        <fullName evidence="1">Uncharacterized protein</fullName>
    </submittedName>
</protein>
<name>G9MKW8_HYPVG</name>
<dbReference type="InParanoid" id="G9MKW8"/>
<dbReference type="VEuPathDB" id="FungiDB:TRIVIDRAFT_61621"/>